<accession>A0A0H2XW98</accession>
<dbReference type="AlphaFoldDB" id="A0A0H2XW98"/>
<proteinExistence type="predicted"/>
<evidence type="ECO:0000313" key="1">
    <source>
        <dbReference type="EMBL" id="ABF78954.1"/>
    </source>
</evidence>
<protein>
    <submittedName>
        <fullName evidence="1">Uncharacterized protein</fullName>
    </submittedName>
</protein>
<name>A0A0H2XW98_BURO1</name>
<sequence length="74" mass="7891">MPGAIAAVGARQDKGIRRPAVRSARQARVCFSDDFAVLEVQCPGFRQQLANTCEPASGLGGTIGEIRRLHDEAP</sequence>
<dbReference type="EMBL" id="CP000379">
    <property type="protein sequence ID" value="ABF78954.1"/>
    <property type="molecule type" value="Genomic_DNA"/>
</dbReference>
<dbReference type="HOGENOM" id="CLU_2680529_0_0_4"/>
<reference evidence="1" key="1">
    <citation type="submission" date="2006-05" db="EMBL/GenBank/DDBJ databases">
        <title>Complete sequence of chromosome 2 of Burkholderia cenocepacia AU 1054.</title>
        <authorList>
            <consortium name="US DOE Joint Genome Institute"/>
            <person name="Copeland A."/>
            <person name="Lucas S."/>
            <person name="Lapidus A."/>
            <person name="Barry K."/>
            <person name="Detter J.C."/>
            <person name="Glavina del Rio T."/>
            <person name="Hammon N."/>
            <person name="Israni S."/>
            <person name="Dalin E."/>
            <person name="Tice H."/>
            <person name="Pitluck S."/>
            <person name="Chain P."/>
            <person name="Malfatti S."/>
            <person name="Shin M."/>
            <person name="Vergez L."/>
            <person name="Schmutz J."/>
            <person name="Larimer F."/>
            <person name="Land M."/>
            <person name="Hauser L."/>
            <person name="Kyrpides N."/>
            <person name="Lykidis A."/>
            <person name="LiPuma J.J."/>
            <person name="Konstantinidis K."/>
            <person name="Tiedje J.M."/>
            <person name="Richardson P."/>
        </authorList>
    </citation>
    <scope>NUCLEOTIDE SEQUENCE [LARGE SCALE GENOMIC DNA]</scope>
    <source>
        <strain evidence="1">AU 1054</strain>
    </source>
</reference>
<organism evidence="1">
    <name type="scientific">Burkholderia orbicola (strain AU 1054)</name>
    <dbReference type="NCBI Taxonomy" id="331271"/>
    <lineage>
        <taxon>Bacteria</taxon>
        <taxon>Pseudomonadati</taxon>
        <taxon>Pseudomonadota</taxon>
        <taxon>Betaproteobacteria</taxon>
        <taxon>Burkholderiales</taxon>
        <taxon>Burkholderiaceae</taxon>
        <taxon>Burkholderia</taxon>
        <taxon>Burkholderia cepacia complex</taxon>
        <taxon>Burkholderia orbicola</taxon>
    </lineage>
</organism>
<gene>
    <name evidence="1" type="ordered locus">Bcen_4065</name>
</gene>